<keyword evidence="2" id="KW-0678">Repressor</keyword>
<evidence type="ECO:0000313" key="9">
    <source>
        <dbReference type="EMBL" id="HIZ79545.1"/>
    </source>
</evidence>
<dbReference type="PANTHER" id="PTHR33202">
    <property type="entry name" value="ZINC UPTAKE REGULATION PROTEIN"/>
    <property type="match status" value="1"/>
</dbReference>
<evidence type="ECO:0000313" key="10">
    <source>
        <dbReference type="Proteomes" id="UP000824101"/>
    </source>
</evidence>
<protein>
    <submittedName>
        <fullName evidence="9">Transcriptional repressor</fullName>
    </submittedName>
</protein>
<organism evidence="9 10">
    <name type="scientific">Candidatus Lachnoclostridium stercorigallinarum</name>
    <dbReference type="NCBI Taxonomy" id="2838634"/>
    <lineage>
        <taxon>Bacteria</taxon>
        <taxon>Bacillati</taxon>
        <taxon>Bacillota</taxon>
        <taxon>Clostridia</taxon>
        <taxon>Lachnospirales</taxon>
        <taxon>Lachnospiraceae</taxon>
    </lineage>
</organism>
<sequence length="138" mass="15827">MKQLKYSRQRECIKACLMARHDHPTADTIYASIREEFPNISLGTVYRNLNLLVELGEIRKLRCGDGADHFDADTSPHYHFMCRECGCIEDLPMEISQETNQLAQKYVSGKVESHITYFYGLCENCLTKKLSENISESA</sequence>
<dbReference type="Gene3D" id="3.30.1490.190">
    <property type="match status" value="1"/>
</dbReference>
<dbReference type="EMBL" id="DXBC01000109">
    <property type="protein sequence ID" value="HIZ79545.1"/>
    <property type="molecule type" value="Genomic_DNA"/>
</dbReference>
<evidence type="ECO:0000256" key="6">
    <source>
        <dbReference type="ARBA" id="ARBA00023163"/>
    </source>
</evidence>
<name>A0A9D2GI24_9FIRM</name>
<evidence type="ECO:0000256" key="4">
    <source>
        <dbReference type="ARBA" id="ARBA00023015"/>
    </source>
</evidence>
<dbReference type="Gene3D" id="1.10.10.10">
    <property type="entry name" value="Winged helix-like DNA-binding domain superfamily/Winged helix DNA-binding domain"/>
    <property type="match status" value="1"/>
</dbReference>
<dbReference type="PANTHER" id="PTHR33202:SF7">
    <property type="entry name" value="FERRIC UPTAKE REGULATION PROTEIN"/>
    <property type="match status" value="1"/>
</dbReference>
<dbReference type="GO" id="GO:0008270">
    <property type="term" value="F:zinc ion binding"/>
    <property type="evidence" value="ECO:0007669"/>
    <property type="project" value="TreeGrafter"/>
</dbReference>
<evidence type="ECO:0000256" key="7">
    <source>
        <dbReference type="PIRSR" id="PIRSR602481-1"/>
    </source>
</evidence>
<keyword evidence="5" id="KW-0238">DNA-binding</keyword>
<proteinExistence type="inferred from homology"/>
<feature type="binding site" evidence="7">
    <location>
        <position position="85"/>
    </location>
    <ligand>
        <name>Zn(2+)</name>
        <dbReference type="ChEBI" id="CHEBI:29105"/>
    </ligand>
</feature>
<dbReference type="GO" id="GO:1900376">
    <property type="term" value="P:regulation of secondary metabolite biosynthetic process"/>
    <property type="evidence" value="ECO:0007669"/>
    <property type="project" value="TreeGrafter"/>
</dbReference>
<reference evidence="9" key="1">
    <citation type="journal article" date="2021" name="PeerJ">
        <title>Extensive microbial diversity within the chicken gut microbiome revealed by metagenomics and culture.</title>
        <authorList>
            <person name="Gilroy R."/>
            <person name="Ravi A."/>
            <person name="Getino M."/>
            <person name="Pursley I."/>
            <person name="Horton D.L."/>
            <person name="Alikhan N.F."/>
            <person name="Baker D."/>
            <person name="Gharbi K."/>
            <person name="Hall N."/>
            <person name="Watson M."/>
            <person name="Adriaenssens E.M."/>
            <person name="Foster-Nyarko E."/>
            <person name="Jarju S."/>
            <person name="Secka A."/>
            <person name="Antonio M."/>
            <person name="Oren A."/>
            <person name="Chaudhuri R.R."/>
            <person name="La Ragione R."/>
            <person name="Hildebrand F."/>
            <person name="Pallen M.J."/>
        </authorList>
    </citation>
    <scope>NUCLEOTIDE SEQUENCE</scope>
    <source>
        <strain evidence="9">ChiBcec1-1093</strain>
    </source>
</reference>
<reference evidence="9" key="2">
    <citation type="submission" date="2021-04" db="EMBL/GenBank/DDBJ databases">
        <authorList>
            <person name="Gilroy R."/>
        </authorList>
    </citation>
    <scope>NUCLEOTIDE SEQUENCE</scope>
    <source>
        <strain evidence="9">ChiBcec1-1093</strain>
    </source>
</reference>
<feature type="binding site" evidence="7">
    <location>
        <position position="122"/>
    </location>
    <ligand>
        <name>Zn(2+)</name>
        <dbReference type="ChEBI" id="CHEBI:29105"/>
    </ligand>
</feature>
<dbReference type="InterPro" id="IPR036390">
    <property type="entry name" value="WH_DNA-bd_sf"/>
</dbReference>
<gene>
    <name evidence="9" type="ORF">IAA17_07135</name>
</gene>
<evidence type="ECO:0000256" key="1">
    <source>
        <dbReference type="ARBA" id="ARBA00007957"/>
    </source>
</evidence>
<dbReference type="GO" id="GO:0000976">
    <property type="term" value="F:transcription cis-regulatory region binding"/>
    <property type="evidence" value="ECO:0007669"/>
    <property type="project" value="TreeGrafter"/>
</dbReference>
<evidence type="ECO:0000256" key="8">
    <source>
        <dbReference type="PIRSR" id="PIRSR602481-2"/>
    </source>
</evidence>
<comment type="caution">
    <text evidence="9">The sequence shown here is derived from an EMBL/GenBank/DDBJ whole genome shotgun (WGS) entry which is preliminary data.</text>
</comment>
<keyword evidence="7" id="KW-0479">Metal-binding</keyword>
<dbReference type="InterPro" id="IPR002481">
    <property type="entry name" value="FUR"/>
</dbReference>
<keyword evidence="4" id="KW-0805">Transcription regulation</keyword>
<dbReference type="Proteomes" id="UP000824101">
    <property type="component" value="Unassembled WGS sequence"/>
</dbReference>
<feature type="binding site" evidence="7">
    <location>
        <position position="82"/>
    </location>
    <ligand>
        <name>Zn(2+)</name>
        <dbReference type="ChEBI" id="CHEBI:29105"/>
    </ligand>
</feature>
<feature type="binding site" evidence="7">
    <location>
        <position position="125"/>
    </location>
    <ligand>
        <name>Zn(2+)</name>
        <dbReference type="ChEBI" id="CHEBI:29105"/>
    </ligand>
</feature>
<comment type="similarity">
    <text evidence="1">Belongs to the Fur family.</text>
</comment>
<dbReference type="InterPro" id="IPR043135">
    <property type="entry name" value="Fur_C"/>
</dbReference>
<dbReference type="GO" id="GO:0003700">
    <property type="term" value="F:DNA-binding transcription factor activity"/>
    <property type="evidence" value="ECO:0007669"/>
    <property type="project" value="InterPro"/>
</dbReference>
<feature type="binding site" evidence="8">
    <location>
        <position position="114"/>
    </location>
    <ligand>
        <name>Fe cation</name>
        <dbReference type="ChEBI" id="CHEBI:24875"/>
    </ligand>
</feature>
<evidence type="ECO:0000256" key="2">
    <source>
        <dbReference type="ARBA" id="ARBA00022491"/>
    </source>
</evidence>
<evidence type="ECO:0000256" key="5">
    <source>
        <dbReference type="ARBA" id="ARBA00023125"/>
    </source>
</evidence>
<accession>A0A9D2GI24</accession>
<dbReference type="Pfam" id="PF01475">
    <property type="entry name" value="FUR"/>
    <property type="match status" value="1"/>
</dbReference>
<evidence type="ECO:0000256" key="3">
    <source>
        <dbReference type="ARBA" id="ARBA00022833"/>
    </source>
</evidence>
<dbReference type="AlphaFoldDB" id="A0A9D2GI24"/>
<comment type="cofactor">
    <cofactor evidence="8">
        <name>Mn(2+)</name>
        <dbReference type="ChEBI" id="CHEBI:29035"/>
    </cofactor>
    <cofactor evidence="8">
        <name>Fe(2+)</name>
        <dbReference type="ChEBI" id="CHEBI:29033"/>
    </cofactor>
    <text evidence="8">Binds 1 Mn(2+) or Fe(2+) ion per subunit.</text>
</comment>
<dbReference type="CDD" id="cd07153">
    <property type="entry name" value="Fur_like"/>
    <property type="match status" value="1"/>
</dbReference>
<keyword evidence="6" id="KW-0804">Transcription</keyword>
<dbReference type="InterPro" id="IPR036388">
    <property type="entry name" value="WH-like_DNA-bd_sf"/>
</dbReference>
<comment type="cofactor">
    <cofactor evidence="7">
        <name>Zn(2+)</name>
        <dbReference type="ChEBI" id="CHEBI:29105"/>
    </cofactor>
    <text evidence="7">Binds 1 zinc ion per subunit.</text>
</comment>
<dbReference type="SUPFAM" id="SSF46785">
    <property type="entry name" value="Winged helix' DNA-binding domain"/>
    <property type="match status" value="1"/>
</dbReference>
<keyword evidence="8" id="KW-0408">Iron</keyword>
<dbReference type="GO" id="GO:0045892">
    <property type="term" value="P:negative regulation of DNA-templated transcription"/>
    <property type="evidence" value="ECO:0007669"/>
    <property type="project" value="TreeGrafter"/>
</dbReference>
<keyword evidence="3 7" id="KW-0862">Zinc</keyword>